<feature type="compositionally biased region" description="Basic and acidic residues" evidence="1">
    <location>
        <begin position="89"/>
        <end position="102"/>
    </location>
</feature>
<feature type="compositionally biased region" description="Polar residues" evidence="1">
    <location>
        <begin position="73"/>
        <end position="83"/>
    </location>
</feature>
<feature type="compositionally biased region" description="Polar residues" evidence="1">
    <location>
        <begin position="55"/>
        <end position="66"/>
    </location>
</feature>
<reference evidence="2 3" key="1">
    <citation type="submission" date="2019-11" db="EMBL/GenBank/DDBJ databases">
        <title>Draft genome sequences of five Paenibacillus species of dairy origin.</title>
        <authorList>
            <person name="Olajide A.M."/>
            <person name="Chen S."/>
            <person name="Lapointe G."/>
        </authorList>
    </citation>
    <scope>NUCLEOTIDE SEQUENCE [LARGE SCALE GENOMIC DNA]</scope>
    <source>
        <strain evidence="2 3">3CS1</strain>
    </source>
</reference>
<proteinExistence type="predicted"/>
<dbReference type="RefSeq" id="WP_155619189.1">
    <property type="nucleotide sequence ID" value="NZ_WOAA01000052.1"/>
</dbReference>
<gene>
    <name evidence="2" type="ORF">GNP94_23985</name>
</gene>
<dbReference type="EMBL" id="WOAA01000052">
    <property type="protein sequence ID" value="MUG69018.1"/>
    <property type="molecule type" value="Genomic_DNA"/>
</dbReference>
<evidence type="ECO:0000313" key="3">
    <source>
        <dbReference type="Proteomes" id="UP000435177"/>
    </source>
</evidence>
<feature type="compositionally biased region" description="Gly residues" evidence="1">
    <location>
        <begin position="21"/>
        <end position="38"/>
    </location>
</feature>
<name>A0ABW9T6S6_9BACL</name>
<dbReference type="Pfam" id="PF12639">
    <property type="entry name" value="Colicin-DNase"/>
    <property type="match status" value="1"/>
</dbReference>
<organism evidence="2 3">
    <name type="scientific">Paenibacillus campinasensis</name>
    <dbReference type="NCBI Taxonomy" id="66347"/>
    <lineage>
        <taxon>Bacteria</taxon>
        <taxon>Bacillati</taxon>
        <taxon>Bacillota</taxon>
        <taxon>Bacilli</taxon>
        <taxon>Bacillales</taxon>
        <taxon>Paenibacillaceae</taxon>
        <taxon>Paenibacillus</taxon>
    </lineage>
</organism>
<protein>
    <submittedName>
        <fullName evidence="2">Cytoplasmic protein</fullName>
    </submittedName>
</protein>
<accession>A0ABW9T6S6</accession>
<sequence length="241" mass="25192">MLSSVAGRRAGGYRNSSLGVTAGGGSGNRRGSSDGGPGRQRDGQRGNAGGKGEVNTPSAFKQTEFASSYKARLSQTPSPNNKTVGFEGQRGESKCILKPPPDPELKKILDEAGIDGINYKNGVPDFSPVAKAELEIDHMVGGVGSNGTKARTANFKQADIKLAEQLNNSPELASQFGLTPGKIKSGDIADIREELKLTWHELNDGKTIQLVPSEINSKFGHLGGVGEINAGAFEPGGFANN</sequence>
<dbReference type="Proteomes" id="UP000435177">
    <property type="component" value="Unassembled WGS sequence"/>
</dbReference>
<evidence type="ECO:0000313" key="2">
    <source>
        <dbReference type="EMBL" id="MUG69018.1"/>
    </source>
</evidence>
<comment type="caution">
    <text evidence="2">The sequence shown here is derived from an EMBL/GenBank/DDBJ whole genome shotgun (WGS) entry which is preliminary data.</text>
</comment>
<feature type="region of interest" description="Disordered" evidence="1">
    <location>
        <begin position="1"/>
        <end position="102"/>
    </location>
</feature>
<evidence type="ECO:0000256" key="1">
    <source>
        <dbReference type="SAM" id="MobiDB-lite"/>
    </source>
</evidence>
<keyword evidence="3" id="KW-1185">Reference proteome</keyword>